<dbReference type="GO" id="GO:0007446">
    <property type="term" value="P:imaginal disc growth"/>
    <property type="evidence" value="ECO:0007669"/>
    <property type="project" value="EnsemblMetazoa"/>
</dbReference>
<dbReference type="HOGENOM" id="CLU_032173_0_0_1"/>
<accession>B4NHV6</accession>
<dbReference type="InParanoid" id="B4NHV6"/>
<keyword evidence="3" id="KW-0964">Secreted</keyword>
<dbReference type="FunCoup" id="B4NHV6">
    <property type="interactions" value="80"/>
</dbReference>
<evidence type="ECO:0000313" key="9">
    <source>
        <dbReference type="EMBL" id="EDW83606.2"/>
    </source>
</evidence>
<dbReference type="GO" id="GO:0050803">
    <property type="term" value="P:regulation of synapse structure or activity"/>
    <property type="evidence" value="ECO:0007669"/>
    <property type="project" value="EnsemblMetazoa"/>
</dbReference>
<feature type="region of interest" description="Disordered" evidence="7">
    <location>
        <begin position="191"/>
        <end position="211"/>
    </location>
</feature>
<dbReference type="GO" id="GO:0008340">
    <property type="term" value="P:determination of adult lifespan"/>
    <property type="evidence" value="ECO:0007669"/>
    <property type="project" value="EnsemblMetazoa"/>
</dbReference>
<evidence type="ECO:0000259" key="8">
    <source>
        <dbReference type="PROSITE" id="PS51362"/>
    </source>
</evidence>
<dbReference type="GO" id="GO:0008083">
    <property type="term" value="F:growth factor activity"/>
    <property type="evidence" value="ECO:0007669"/>
    <property type="project" value="UniProtKB-KW"/>
</dbReference>
<feature type="region of interest" description="Disordered" evidence="7">
    <location>
        <begin position="160"/>
        <end position="179"/>
    </location>
</feature>
<dbReference type="PANTHER" id="PTHR11848">
    <property type="entry name" value="TGF-BETA FAMILY"/>
    <property type="match status" value="1"/>
</dbReference>
<dbReference type="AlphaFoldDB" id="B4NHV6"/>
<dbReference type="InterPro" id="IPR017948">
    <property type="entry name" value="TGFb_CS"/>
</dbReference>
<dbReference type="GO" id="GO:0060391">
    <property type="term" value="P:positive regulation of SMAD protein signal transduction"/>
    <property type="evidence" value="ECO:0007669"/>
    <property type="project" value="EnsemblMetazoa"/>
</dbReference>
<dbReference type="eggNOG" id="KOG3900">
    <property type="taxonomic scope" value="Eukaryota"/>
</dbReference>
<sequence length="525" mass="58088">MQESSSLGVESEVPVLNSSEKSSFQPPQSLSTSPSFASTTTGTISLADRIATGEIVEKGKAEKLSSTDKASVPNASPRMRTFANPSGRGVSLNMNRNTLINGDNMLQRQLREKAKQDSLESIKMHILMRLNLKKLPNITKPISVPQNIIEDFYKGYNASLSSSGRRRNSESSASASLPSFNKNLHSETLASDVSVSGESENLSTQMQGDDANANSLNQFKINNDRNGDAGTEFGMDDEDDVGSESILSHVSSIYLFPEQPQSHMRHRKTDVLRFKFDSSYTDVSHATLHLYLRGWDWINAHQPELIDEISSQQNKDIVVAIHRAVRRTNGTSFTHKAKMFEFSQPIPSGQGQWINVDLKPLFGLTLAGVTGRGSNGSQEILIKGVESWMKQLVVTTDNTSKNSLTVHIEIGSKKKHRRKRSLMDCTESDQDVRCCRYPLRVNFTSFGWNFVVAPTSFDAYFCSGDCRVGYLEQYPHTHLAALTTSASPCCSPTKMSSLSLLYFDDNHNLVLSVIPNMSVEECSCS</sequence>
<dbReference type="GO" id="GO:0016319">
    <property type="term" value="P:mushroom body development"/>
    <property type="evidence" value="ECO:0007669"/>
    <property type="project" value="EnsemblMetazoa"/>
</dbReference>
<keyword evidence="5" id="KW-1015">Disulfide bond</keyword>
<dbReference type="GO" id="GO:0070697">
    <property type="term" value="F:activin receptor binding"/>
    <property type="evidence" value="ECO:0007669"/>
    <property type="project" value="EnsemblMetazoa"/>
</dbReference>
<evidence type="ECO:0000256" key="2">
    <source>
        <dbReference type="ARBA" id="ARBA00006656"/>
    </source>
</evidence>
<feature type="compositionally biased region" description="Low complexity" evidence="7">
    <location>
        <begin position="170"/>
        <end position="179"/>
    </location>
</feature>
<name>B4NHV6_DROWI</name>
<feature type="region of interest" description="Disordered" evidence="7">
    <location>
        <begin position="1"/>
        <end position="42"/>
    </location>
</feature>
<feature type="domain" description="TGF-beta family profile" evidence="8">
    <location>
        <begin position="417"/>
        <end position="525"/>
    </location>
</feature>
<dbReference type="GO" id="GO:0044719">
    <property type="term" value="P:regulation of imaginal disc-derived wing size"/>
    <property type="evidence" value="ECO:0007669"/>
    <property type="project" value="EnsemblMetazoa"/>
</dbReference>
<protein>
    <recommendedName>
        <fullName evidence="8">TGF-beta family profile domain-containing protein</fullName>
    </recommendedName>
</protein>
<comment type="subcellular location">
    <subcellularLocation>
        <location evidence="1">Secreted</location>
    </subcellularLocation>
</comment>
<evidence type="ECO:0000256" key="6">
    <source>
        <dbReference type="RuleBase" id="RU000354"/>
    </source>
</evidence>
<organism evidence="9 10">
    <name type="scientific">Drosophila willistoni</name>
    <name type="common">Fruit fly</name>
    <dbReference type="NCBI Taxonomy" id="7260"/>
    <lineage>
        <taxon>Eukaryota</taxon>
        <taxon>Metazoa</taxon>
        <taxon>Ecdysozoa</taxon>
        <taxon>Arthropoda</taxon>
        <taxon>Hexapoda</taxon>
        <taxon>Insecta</taxon>
        <taxon>Pterygota</taxon>
        <taxon>Neoptera</taxon>
        <taxon>Endopterygota</taxon>
        <taxon>Diptera</taxon>
        <taxon>Brachycera</taxon>
        <taxon>Muscomorpha</taxon>
        <taxon>Ephydroidea</taxon>
        <taxon>Drosophilidae</taxon>
        <taxon>Drosophila</taxon>
        <taxon>Sophophora</taxon>
    </lineage>
</organism>
<dbReference type="InterPro" id="IPR015615">
    <property type="entry name" value="TGF-beta-rel"/>
</dbReference>
<dbReference type="Proteomes" id="UP000007798">
    <property type="component" value="Unassembled WGS sequence"/>
</dbReference>
<dbReference type="InterPro" id="IPR001839">
    <property type="entry name" value="TGF-b_C"/>
</dbReference>
<feature type="compositionally biased region" description="Polar residues" evidence="7">
    <location>
        <begin position="16"/>
        <end position="42"/>
    </location>
</feature>
<dbReference type="Gene3D" id="2.60.120.970">
    <property type="match status" value="1"/>
</dbReference>
<evidence type="ECO:0000313" key="10">
    <source>
        <dbReference type="Proteomes" id="UP000007798"/>
    </source>
</evidence>
<dbReference type="CDD" id="cd13751">
    <property type="entry name" value="TGF_beta_GDF8_like"/>
    <property type="match status" value="1"/>
</dbReference>
<dbReference type="Pfam" id="PF00019">
    <property type="entry name" value="TGF_beta"/>
    <property type="match status" value="1"/>
</dbReference>
<gene>
    <name evidence="9" type="primary">Dwil\GK13592</name>
    <name evidence="9" type="ORF">Dwil_GK13592</name>
</gene>
<evidence type="ECO:0000256" key="5">
    <source>
        <dbReference type="ARBA" id="ARBA00023157"/>
    </source>
</evidence>
<dbReference type="GO" id="GO:0032924">
    <property type="term" value="P:activin receptor signaling pathway"/>
    <property type="evidence" value="ECO:0007669"/>
    <property type="project" value="EnsemblMetazoa"/>
</dbReference>
<dbReference type="PROSITE" id="PS51362">
    <property type="entry name" value="TGF_BETA_2"/>
    <property type="match status" value="1"/>
</dbReference>
<dbReference type="PANTHER" id="PTHR11848:SF262">
    <property type="entry name" value="LD29161P"/>
    <property type="match status" value="1"/>
</dbReference>
<dbReference type="OrthoDB" id="5948587at2759"/>
<dbReference type="KEGG" id="dwi:6651373"/>
<dbReference type="InterPro" id="IPR029034">
    <property type="entry name" value="Cystine-knot_cytokine"/>
</dbReference>
<proteinExistence type="inferred from homology"/>
<evidence type="ECO:0000256" key="7">
    <source>
        <dbReference type="SAM" id="MobiDB-lite"/>
    </source>
</evidence>
<keyword evidence="4 6" id="KW-0339">Growth factor</keyword>
<dbReference type="GO" id="GO:0045464">
    <property type="term" value="P:R8 cell fate specification"/>
    <property type="evidence" value="ECO:0007669"/>
    <property type="project" value="EnsemblMetazoa"/>
</dbReference>
<dbReference type="GO" id="GO:0005125">
    <property type="term" value="F:cytokine activity"/>
    <property type="evidence" value="ECO:0007669"/>
    <property type="project" value="TreeGrafter"/>
</dbReference>
<dbReference type="PROSITE" id="PS00250">
    <property type="entry name" value="TGF_BETA_1"/>
    <property type="match status" value="1"/>
</dbReference>
<dbReference type="STRING" id="7260.B4NHV6"/>
<reference evidence="9 10" key="1">
    <citation type="journal article" date="2007" name="Nature">
        <title>Evolution of genes and genomes on the Drosophila phylogeny.</title>
        <authorList>
            <consortium name="Drosophila 12 Genomes Consortium"/>
            <person name="Clark A.G."/>
            <person name="Eisen M.B."/>
            <person name="Smith D.R."/>
            <person name="Bergman C.M."/>
            <person name="Oliver B."/>
            <person name="Markow T.A."/>
            <person name="Kaufman T.C."/>
            <person name="Kellis M."/>
            <person name="Gelbart W."/>
            <person name="Iyer V.N."/>
            <person name="Pollard D.A."/>
            <person name="Sackton T.B."/>
            <person name="Larracuente A.M."/>
            <person name="Singh N.D."/>
            <person name="Abad J.P."/>
            <person name="Abt D.N."/>
            <person name="Adryan B."/>
            <person name="Aguade M."/>
            <person name="Akashi H."/>
            <person name="Anderson W.W."/>
            <person name="Aquadro C.F."/>
            <person name="Ardell D.H."/>
            <person name="Arguello R."/>
            <person name="Artieri C.G."/>
            <person name="Barbash D.A."/>
            <person name="Barker D."/>
            <person name="Barsanti P."/>
            <person name="Batterham P."/>
            <person name="Batzoglou S."/>
            <person name="Begun D."/>
            <person name="Bhutkar A."/>
            <person name="Blanco E."/>
            <person name="Bosak S.A."/>
            <person name="Bradley R.K."/>
            <person name="Brand A.D."/>
            <person name="Brent M.R."/>
            <person name="Brooks A.N."/>
            <person name="Brown R.H."/>
            <person name="Butlin R.K."/>
            <person name="Caggese C."/>
            <person name="Calvi B.R."/>
            <person name="Bernardo de Carvalho A."/>
            <person name="Caspi A."/>
            <person name="Castrezana S."/>
            <person name="Celniker S.E."/>
            <person name="Chang J.L."/>
            <person name="Chapple C."/>
            <person name="Chatterji S."/>
            <person name="Chinwalla A."/>
            <person name="Civetta A."/>
            <person name="Clifton S.W."/>
            <person name="Comeron J.M."/>
            <person name="Costello J.C."/>
            <person name="Coyne J.A."/>
            <person name="Daub J."/>
            <person name="David R.G."/>
            <person name="Delcher A.L."/>
            <person name="Delehaunty K."/>
            <person name="Do C.B."/>
            <person name="Ebling H."/>
            <person name="Edwards K."/>
            <person name="Eickbush T."/>
            <person name="Evans J.D."/>
            <person name="Filipski A."/>
            <person name="Findeiss S."/>
            <person name="Freyhult E."/>
            <person name="Fulton L."/>
            <person name="Fulton R."/>
            <person name="Garcia A.C."/>
            <person name="Gardiner A."/>
            <person name="Garfield D.A."/>
            <person name="Garvin B.E."/>
            <person name="Gibson G."/>
            <person name="Gilbert D."/>
            <person name="Gnerre S."/>
            <person name="Godfrey J."/>
            <person name="Good R."/>
            <person name="Gotea V."/>
            <person name="Gravely B."/>
            <person name="Greenberg A.J."/>
            <person name="Griffiths-Jones S."/>
            <person name="Gross S."/>
            <person name="Guigo R."/>
            <person name="Gustafson E.A."/>
            <person name="Haerty W."/>
            <person name="Hahn M.W."/>
            <person name="Halligan D.L."/>
            <person name="Halpern A.L."/>
            <person name="Halter G.M."/>
            <person name="Han M.V."/>
            <person name="Heger A."/>
            <person name="Hillier L."/>
            <person name="Hinrichs A.S."/>
            <person name="Holmes I."/>
            <person name="Hoskins R.A."/>
            <person name="Hubisz M.J."/>
            <person name="Hultmark D."/>
            <person name="Huntley M.A."/>
            <person name="Jaffe D.B."/>
            <person name="Jagadeeshan S."/>
            <person name="Jeck W.R."/>
            <person name="Johnson J."/>
            <person name="Jones C.D."/>
            <person name="Jordan W.C."/>
            <person name="Karpen G.H."/>
            <person name="Kataoka E."/>
            <person name="Keightley P.D."/>
            <person name="Kheradpour P."/>
            <person name="Kirkness E.F."/>
            <person name="Koerich L.B."/>
            <person name="Kristiansen K."/>
            <person name="Kudrna D."/>
            <person name="Kulathinal R.J."/>
            <person name="Kumar S."/>
            <person name="Kwok R."/>
            <person name="Lander E."/>
            <person name="Langley C.H."/>
            <person name="Lapoint R."/>
            <person name="Lazzaro B.P."/>
            <person name="Lee S.J."/>
            <person name="Levesque L."/>
            <person name="Li R."/>
            <person name="Lin C.F."/>
            <person name="Lin M.F."/>
            <person name="Lindblad-Toh K."/>
            <person name="Llopart A."/>
            <person name="Long M."/>
            <person name="Low L."/>
            <person name="Lozovsky E."/>
            <person name="Lu J."/>
            <person name="Luo M."/>
            <person name="Machado C.A."/>
            <person name="Makalowski W."/>
            <person name="Marzo M."/>
            <person name="Matsuda M."/>
            <person name="Matzkin L."/>
            <person name="McAllister B."/>
            <person name="McBride C.S."/>
            <person name="McKernan B."/>
            <person name="McKernan K."/>
            <person name="Mendez-Lago M."/>
            <person name="Minx P."/>
            <person name="Mollenhauer M.U."/>
            <person name="Montooth K."/>
            <person name="Mount S.M."/>
            <person name="Mu X."/>
            <person name="Myers E."/>
            <person name="Negre B."/>
            <person name="Newfeld S."/>
            <person name="Nielsen R."/>
            <person name="Noor M.A."/>
            <person name="O'Grady P."/>
            <person name="Pachter L."/>
            <person name="Papaceit M."/>
            <person name="Parisi M.J."/>
            <person name="Parisi M."/>
            <person name="Parts L."/>
            <person name="Pedersen J.S."/>
            <person name="Pesole G."/>
            <person name="Phillippy A.M."/>
            <person name="Ponting C.P."/>
            <person name="Pop M."/>
            <person name="Porcelli D."/>
            <person name="Powell J.R."/>
            <person name="Prohaska S."/>
            <person name="Pruitt K."/>
            <person name="Puig M."/>
            <person name="Quesneville H."/>
            <person name="Ram K.R."/>
            <person name="Rand D."/>
            <person name="Rasmussen M.D."/>
            <person name="Reed L.K."/>
            <person name="Reenan R."/>
            <person name="Reily A."/>
            <person name="Remington K.A."/>
            <person name="Rieger T.T."/>
            <person name="Ritchie M.G."/>
            <person name="Robin C."/>
            <person name="Rogers Y.H."/>
            <person name="Rohde C."/>
            <person name="Rozas J."/>
            <person name="Rubenfield M.J."/>
            <person name="Ruiz A."/>
            <person name="Russo S."/>
            <person name="Salzberg S.L."/>
            <person name="Sanchez-Gracia A."/>
            <person name="Saranga D.J."/>
            <person name="Sato H."/>
            <person name="Schaeffer S.W."/>
            <person name="Schatz M.C."/>
            <person name="Schlenke T."/>
            <person name="Schwartz R."/>
            <person name="Segarra C."/>
            <person name="Singh R.S."/>
            <person name="Sirot L."/>
            <person name="Sirota M."/>
            <person name="Sisneros N.B."/>
            <person name="Smith C.D."/>
            <person name="Smith T.F."/>
            <person name="Spieth J."/>
            <person name="Stage D.E."/>
            <person name="Stark A."/>
            <person name="Stephan W."/>
            <person name="Strausberg R.L."/>
            <person name="Strempel S."/>
            <person name="Sturgill D."/>
            <person name="Sutton G."/>
            <person name="Sutton G.G."/>
            <person name="Tao W."/>
            <person name="Teichmann S."/>
            <person name="Tobari Y.N."/>
            <person name="Tomimura Y."/>
            <person name="Tsolas J.M."/>
            <person name="Valente V.L."/>
            <person name="Venter E."/>
            <person name="Venter J.C."/>
            <person name="Vicario S."/>
            <person name="Vieira F.G."/>
            <person name="Vilella A.J."/>
            <person name="Villasante A."/>
            <person name="Walenz B."/>
            <person name="Wang J."/>
            <person name="Wasserman M."/>
            <person name="Watts T."/>
            <person name="Wilson D."/>
            <person name="Wilson R.K."/>
            <person name="Wing R.A."/>
            <person name="Wolfner M.F."/>
            <person name="Wong A."/>
            <person name="Wong G.K."/>
            <person name="Wu C.I."/>
            <person name="Wu G."/>
            <person name="Yamamoto D."/>
            <person name="Yang H.P."/>
            <person name="Yang S.P."/>
            <person name="Yorke J.A."/>
            <person name="Yoshida K."/>
            <person name="Zdobnov E."/>
            <person name="Zhang P."/>
            <person name="Zhang Y."/>
            <person name="Zimin A.V."/>
            <person name="Baldwin J."/>
            <person name="Abdouelleil A."/>
            <person name="Abdulkadir J."/>
            <person name="Abebe A."/>
            <person name="Abera B."/>
            <person name="Abreu J."/>
            <person name="Acer S.C."/>
            <person name="Aftuck L."/>
            <person name="Alexander A."/>
            <person name="An P."/>
            <person name="Anderson E."/>
            <person name="Anderson S."/>
            <person name="Arachi H."/>
            <person name="Azer M."/>
            <person name="Bachantsang P."/>
            <person name="Barry A."/>
            <person name="Bayul T."/>
            <person name="Berlin A."/>
            <person name="Bessette D."/>
            <person name="Bloom T."/>
            <person name="Blye J."/>
            <person name="Boguslavskiy L."/>
            <person name="Bonnet C."/>
            <person name="Boukhgalter B."/>
            <person name="Bourzgui I."/>
            <person name="Brown A."/>
            <person name="Cahill P."/>
            <person name="Channer S."/>
            <person name="Cheshatsang Y."/>
            <person name="Chuda L."/>
            <person name="Citroen M."/>
            <person name="Collymore A."/>
            <person name="Cooke P."/>
            <person name="Costello M."/>
            <person name="D'Aco K."/>
            <person name="Daza R."/>
            <person name="De Haan G."/>
            <person name="DeGray S."/>
            <person name="DeMaso C."/>
            <person name="Dhargay N."/>
            <person name="Dooley K."/>
            <person name="Dooley E."/>
            <person name="Doricent M."/>
            <person name="Dorje P."/>
            <person name="Dorjee K."/>
            <person name="Dupes A."/>
            <person name="Elong R."/>
            <person name="Falk J."/>
            <person name="Farina A."/>
            <person name="Faro S."/>
            <person name="Ferguson D."/>
            <person name="Fisher S."/>
            <person name="Foley C.D."/>
            <person name="Franke A."/>
            <person name="Friedrich D."/>
            <person name="Gadbois L."/>
            <person name="Gearin G."/>
            <person name="Gearin C.R."/>
            <person name="Giannoukos G."/>
            <person name="Goode T."/>
            <person name="Graham J."/>
            <person name="Grandbois E."/>
            <person name="Grewal S."/>
            <person name="Gyaltsen K."/>
            <person name="Hafez N."/>
            <person name="Hagos B."/>
            <person name="Hall J."/>
            <person name="Henson C."/>
            <person name="Hollinger A."/>
            <person name="Honan T."/>
            <person name="Huard M.D."/>
            <person name="Hughes L."/>
            <person name="Hurhula B."/>
            <person name="Husby M.E."/>
            <person name="Kamat A."/>
            <person name="Kanga B."/>
            <person name="Kashin S."/>
            <person name="Khazanovich D."/>
            <person name="Kisner P."/>
            <person name="Lance K."/>
            <person name="Lara M."/>
            <person name="Lee W."/>
            <person name="Lennon N."/>
            <person name="Letendre F."/>
            <person name="LeVine R."/>
            <person name="Lipovsky A."/>
            <person name="Liu X."/>
            <person name="Liu J."/>
            <person name="Liu S."/>
            <person name="Lokyitsang T."/>
            <person name="Lokyitsang Y."/>
            <person name="Lubonja R."/>
            <person name="Lui A."/>
            <person name="MacDonald P."/>
            <person name="Magnisalis V."/>
            <person name="Maru K."/>
            <person name="Matthews C."/>
            <person name="McCusker W."/>
            <person name="McDonough S."/>
            <person name="Mehta T."/>
            <person name="Meldrim J."/>
            <person name="Meneus L."/>
            <person name="Mihai O."/>
            <person name="Mihalev A."/>
            <person name="Mihova T."/>
            <person name="Mittelman R."/>
            <person name="Mlenga V."/>
            <person name="Montmayeur A."/>
            <person name="Mulrain L."/>
            <person name="Navidi A."/>
            <person name="Naylor J."/>
            <person name="Negash T."/>
            <person name="Nguyen T."/>
            <person name="Nguyen N."/>
            <person name="Nicol R."/>
            <person name="Norbu C."/>
            <person name="Norbu N."/>
            <person name="Novod N."/>
            <person name="O'Neill B."/>
            <person name="Osman S."/>
            <person name="Markiewicz E."/>
            <person name="Oyono O.L."/>
            <person name="Patti C."/>
            <person name="Phunkhang P."/>
            <person name="Pierre F."/>
            <person name="Priest M."/>
            <person name="Raghuraman S."/>
            <person name="Rege F."/>
            <person name="Reyes R."/>
            <person name="Rise C."/>
            <person name="Rogov P."/>
            <person name="Ross K."/>
            <person name="Ryan E."/>
            <person name="Settipalli S."/>
            <person name="Shea T."/>
            <person name="Sherpa N."/>
            <person name="Shi L."/>
            <person name="Shih D."/>
            <person name="Sparrow T."/>
            <person name="Spaulding J."/>
            <person name="Stalker J."/>
            <person name="Stange-Thomann N."/>
            <person name="Stavropoulos S."/>
            <person name="Stone C."/>
            <person name="Strader C."/>
            <person name="Tesfaye S."/>
            <person name="Thomson T."/>
            <person name="Thoulutsang Y."/>
            <person name="Thoulutsang D."/>
            <person name="Topham K."/>
            <person name="Topping I."/>
            <person name="Tsamla T."/>
            <person name="Vassiliev H."/>
            <person name="Vo A."/>
            <person name="Wangchuk T."/>
            <person name="Wangdi T."/>
            <person name="Weiand M."/>
            <person name="Wilkinson J."/>
            <person name="Wilson A."/>
            <person name="Yadav S."/>
            <person name="Young G."/>
            <person name="Yu Q."/>
            <person name="Zembek L."/>
            <person name="Zhong D."/>
            <person name="Zimmer A."/>
            <person name="Zwirko Z."/>
            <person name="Jaffe D.B."/>
            <person name="Alvarez P."/>
            <person name="Brockman W."/>
            <person name="Butler J."/>
            <person name="Chin C."/>
            <person name="Gnerre S."/>
            <person name="Grabherr M."/>
            <person name="Kleber M."/>
            <person name="Mauceli E."/>
            <person name="MacCallum I."/>
        </authorList>
    </citation>
    <scope>NUCLEOTIDE SEQUENCE [LARGE SCALE GENOMIC DNA]</scope>
    <source>
        <strain evidence="10">Tucson 14030-0811.24</strain>
    </source>
</reference>
<dbReference type="Gene3D" id="2.10.90.10">
    <property type="entry name" value="Cystine-knot cytokines"/>
    <property type="match status" value="1"/>
</dbReference>
<dbReference type="SUPFAM" id="SSF57501">
    <property type="entry name" value="Cystine-knot cytokines"/>
    <property type="match status" value="1"/>
</dbReference>
<dbReference type="EMBL" id="CH964272">
    <property type="protein sequence ID" value="EDW83606.2"/>
    <property type="molecule type" value="Genomic_DNA"/>
</dbReference>
<keyword evidence="10" id="KW-1185">Reference proteome</keyword>
<dbReference type="GO" id="GO:0005615">
    <property type="term" value="C:extracellular space"/>
    <property type="evidence" value="ECO:0007669"/>
    <property type="project" value="TreeGrafter"/>
</dbReference>
<comment type="similarity">
    <text evidence="2 6">Belongs to the TGF-beta family.</text>
</comment>
<evidence type="ECO:0000256" key="1">
    <source>
        <dbReference type="ARBA" id="ARBA00004613"/>
    </source>
</evidence>
<evidence type="ECO:0000256" key="4">
    <source>
        <dbReference type="ARBA" id="ARBA00023030"/>
    </source>
</evidence>
<evidence type="ECO:0000256" key="3">
    <source>
        <dbReference type="ARBA" id="ARBA00022525"/>
    </source>
</evidence>
<dbReference type="SMART" id="SM00204">
    <property type="entry name" value="TGFB"/>
    <property type="match status" value="1"/>
</dbReference>